<dbReference type="InParanoid" id="F2UI38"/>
<protein>
    <submittedName>
        <fullName evidence="9">Iduronate sulfatase</fullName>
    </submittedName>
</protein>
<accession>F2UI38</accession>
<evidence type="ECO:0000313" key="10">
    <source>
        <dbReference type="Proteomes" id="UP000007799"/>
    </source>
</evidence>
<keyword evidence="6" id="KW-0106">Calcium</keyword>
<feature type="chain" id="PRO_5003291112" evidence="7">
    <location>
        <begin position="18"/>
        <end position="518"/>
    </location>
</feature>
<keyword evidence="5" id="KW-0378">Hydrolase</keyword>
<evidence type="ECO:0000256" key="5">
    <source>
        <dbReference type="ARBA" id="ARBA00022801"/>
    </source>
</evidence>
<evidence type="ECO:0000256" key="4">
    <source>
        <dbReference type="ARBA" id="ARBA00022729"/>
    </source>
</evidence>
<evidence type="ECO:0000313" key="9">
    <source>
        <dbReference type="EMBL" id="EGD76787.1"/>
    </source>
</evidence>
<name>F2UI38_SALR5</name>
<evidence type="ECO:0000256" key="7">
    <source>
        <dbReference type="SAM" id="SignalP"/>
    </source>
</evidence>
<dbReference type="GeneID" id="16071721"/>
<keyword evidence="10" id="KW-1185">Reference proteome</keyword>
<comment type="cofactor">
    <cofactor evidence="1">
        <name>Ca(2+)</name>
        <dbReference type="ChEBI" id="CHEBI:29108"/>
    </cofactor>
</comment>
<feature type="domain" description="Sulfatase N-terminal" evidence="8">
    <location>
        <begin position="30"/>
        <end position="370"/>
    </location>
</feature>
<dbReference type="PANTHER" id="PTHR45953:SF1">
    <property type="entry name" value="IDURONATE 2-SULFATASE"/>
    <property type="match status" value="1"/>
</dbReference>
<dbReference type="FunCoup" id="F2UI38">
    <property type="interactions" value="215"/>
</dbReference>
<organism evidence="10">
    <name type="scientific">Salpingoeca rosetta (strain ATCC 50818 / BSB-021)</name>
    <dbReference type="NCBI Taxonomy" id="946362"/>
    <lineage>
        <taxon>Eukaryota</taxon>
        <taxon>Choanoflagellata</taxon>
        <taxon>Craspedida</taxon>
        <taxon>Salpingoecidae</taxon>
        <taxon>Salpingoeca</taxon>
    </lineage>
</organism>
<comment type="similarity">
    <text evidence="2">Belongs to the sulfatase family.</text>
</comment>
<evidence type="ECO:0000256" key="1">
    <source>
        <dbReference type="ARBA" id="ARBA00001913"/>
    </source>
</evidence>
<dbReference type="KEGG" id="sre:PTSG_08138"/>
<evidence type="ECO:0000259" key="8">
    <source>
        <dbReference type="Pfam" id="PF00884"/>
    </source>
</evidence>
<evidence type="ECO:0000256" key="6">
    <source>
        <dbReference type="ARBA" id="ARBA00022837"/>
    </source>
</evidence>
<dbReference type="GO" id="GO:0005737">
    <property type="term" value="C:cytoplasm"/>
    <property type="evidence" value="ECO:0007669"/>
    <property type="project" value="TreeGrafter"/>
</dbReference>
<dbReference type="eggNOG" id="KOG3867">
    <property type="taxonomic scope" value="Eukaryota"/>
</dbReference>
<proteinExistence type="inferred from homology"/>
<dbReference type="Gene3D" id="3.40.720.10">
    <property type="entry name" value="Alkaline Phosphatase, subunit A"/>
    <property type="match status" value="1"/>
</dbReference>
<gene>
    <name evidence="9" type="ORF">PTSG_08138</name>
</gene>
<sequence>MALLPVLALILVAVVDAAEVCHGTPADRLPNILHLVADDMRPQLGAYGHEYMITPNIDALAQRSLLFDFAYTQFAYCAPSRNSFMSGRRPDRTRALNFLTTFREAPGGKNWTAMPQFFKKQGYFTSAAGKVYHDGMDDPPSWSYPSNQTKWIECQPGDIHDPHFNYCGVTKDSLIQYTDEDLALTEGLKRMELAHQSGKPWWVSIGVHRPHTPYRVPAGFYGSELYPFDVAPPKHRYPPQNVPYMAGNWADGDINDPAHGCPSCVVPDERSVEYRKWYYAAVTWTDHSLGRAIRKLEELGVENNTIIVFHSDHGYQLGELNEWSKKTDTELAVHVPFMVRVPWKQNSIGKRTKVRAELVDLYRTLADLAGLGDHVEDGVQGTSLAGAFDDPDAPPHKLQTKLAYSQIGRCACALFPKYNVTQCDANACAHVPLPAFDFMGYTMRTGDYRFTAWVPFDNTTMRVDWNRTAAYELYDLTADTGRDFDFDGFSVNLANNASYATLVGNFSQQLQHAVNTWD</sequence>
<keyword evidence="4 7" id="KW-0732">Signal</keyword>
<dbReference type="GO" id="GO:0004423">
    <property type="term" value="F:iduronate-2-sulfatase activity"/>
    <property type="evidence" value="ECO:0007669"/>
    <property type="project" value="InterPro"/>
</dbReference>
<evidence type="ECO:0000256" key="3">
    <source>
        <dbReference type="ARBA" id="ARBA00022723"/>
    </source>
</evidence>
<reference evidence="9" key="1">
    <citation type="submission" date="2009-08" db="EMBL/GenBank/DDBJ databases">
        <title>Annotation of Salpingoeca rosetta.</title>
        <authorList>
            <consortium name="The Broad Institute Genome Sequencing Platform"/>
            <person name="Russ C."/>
            <person name="Cuomo C."/>
            <person name="Burger G."/>
            <person name="Gray M.W."/>
            <person name="Holland P.W.H."/>
            <person name="King N."/>
            <person name="Lang F.B.F."/>
            <person name="Roger A.J."/>
            <person name="Ruiz-Trillo I."/>
            <person name="Young S.K."/>
            <person name="Zeng Q."/>
            <person name="Gargeya S."/>
            <person name="Alvarado L."/>
            <person name="Berlin A."/>
            <person name="Chapman S.B."/>
            <person name="Chen Z."/>
            <person name="Freedman E."/>
            <person name="Gellesch M."/>
            <person name="Goldberg J."/>
            <person name="Griggs A."/>
            <person name="Gujja S."/>
            <person name="Heilman E."/>
            <person name="Heiman D."/>
            <person name="Howarth C."/>
            <person name="Mehta T."/>
            <person name="Neiman D."/>
            <person name="Pearson M."/>
            <person name="Roberts A."/>
            <person name="Saif S."/>
            <person name="Shea T."/>
            <person name="Shenoy N."/>
            <person name="Sisk P."/>
            <person name="Stolte C."/>
            <person name="Sykes S."/>
            <person name="White J."/>
            <person name="Yandava C."/>
            <person name="Haas B."/>
            <person name="Nusbaum C."/>
            <person name="Birren B."/>
        </authorList>
    </citation>
    <scope>NUCLEOTIDE SEQUENCE [LARGE SCALE GENOMIC DNA]</scope>
    <source>
        <strain evidence="9">ATCC 50818</strain>
    </source>
</reference>
<dbReference type="InterPro" id="IPR035874">
    <property type="entry name" value="IDS"/>
</dbReference>
<evidence type="ECO:0000256" key="2">
    <source>
        <dbReference type="ARBA" id="ARBA00008779"/>
    </source>
</evidence>
<dbReference type="Pfam" id="PF00884">
    <property type="entry name" value="Sulfatase"/>
    <property type="match status" value="1"/>
</dbReference>
<dbReference type="PROSITE" id="PS00149">
    <property type="entry name" value="SULFATASE_2"/>
    <property type="match status" value="1"/>
</dbReference>
<keyword evidence="3" id="KW-0479">Metal-binding</keyword>
<dbReference type="CDD" id="cd16030">
    <property type="entry name" value="iduronate-2-sulfatase"/>
    <property type="match status" value="1"/>
</dbReference>
<dbReference type="AlphaFoldDB" id="F2UI38"/>
<dbReference type="SUPFAM" id="SSF53649">
    <property type="entry name" value="Alkaline phosphatase-like"/>
    <property type="match status" value="1"/>
</dbReference>
<feature type="signal peptide" evidence="7">
    <location>
        <begin position="1"/>
        <end position="17"/>
    </location>
</feature>
<dbReference type="OMA" id="KVSHHPG"/>
<dbReference type="InterPro" id="IPR000917">
    <property type="entry name" value="Sulfatase_N"/>
</dbReference>
<dbReference type="EMBL" id="GL832975">
    <property type="protein sequence ID" value="EGD76787.1"/>
    <property type="molecule type" value="Genomic_DNA"/>
</dbReference>
<dbReference type="GO" id="GO:0046872">
    <property type="term" value="F:metal ion binding"/>
    <property type="evidence" value="ECO:0007669"/>
    <property type="project" value="UniProtKB-KW"/>
</dbReference>
<dbReference type="InterPro" id="IPR024607">
    <property type="entry name" value="Sulfatase_CS"/>
</dbReference>
<dbReference type="Proteomes" id="UP000007799">
    <property type="component" value="Unassembled WGS sequence"/>
</dbReference>
<dbReference type="PANTHER" id="PTHR45953">
    <property type="entry name" value="IDURONATE 2-SULFATASE"/>
    <property type="match status" value="1"/>
</dbReference>
<dbReference type="OrthoDB" id="96314at2759"/>
<dbReference type="InterPro" id="IPR017850">
    <property type="entry name" value="Alkaline_phosphatase_core_sf"/>
</dbReference>
<dbReference type="RefSeq" id="XP_004991159.1">
    <property type="nucleotide sequence ID" value="XM_004991102.1"/>
</dbReference>
<dbReference type="STRING" id="946362.F2UI38"/>